<evidence type="ECO:0000256" key="2">
    <source>
        <dbReference type="ARBA" id="ARBA00006079"/>
    </source>
</evidence>
<dbReference type="FunFam" id="1.20.5.170:FF:000025">
    <property type="entry name" value="nuclear factor interleukin-3-regulated protein-like"/>
    <property type="match status" value="1"/>
</dbReference>
<accession>A0A0N5AZ58</accession>
<evidence type="ECO:0000256" key="8">
    <source>
        <dbReference type="SAM" id="MobiDB-lite"/>
    </source>
</evidence>
<dbReference type="GO" id="GO:0000978">
    <property type="term" value="F:RNA polymerase II cis-regulatory region sequence-specific DNA binding"/>
    <property type="evidence" value="ECO:0007669"/>
    <property type="project" value="TreeGrafter"/>
</dbReference>
<comment type="subcellular location">
    <subcellularLocation>
        <location evidence="1">Nucleus</location>
    </subcellularLocation>
</comment>
<keyword evidence="4" id="KW-0238">DNA-binding</keyword>
<dbReference type="PANTHER" id="PTHR11988:SF56">
    <property type="entry name" value="TRANSCRIPTION FACTOR CES-2"/>
    <property type="match status" value="1"/>
</dbReference>
<feature type="coiled-coil region" evidence="7">
    <location>
        <begin position="162"/>
        <end position="189"/>
    </location>
</feature>
<dbReference type="SMART" id="SM00338">
    <property type="entry name" value="BRLZ"/>
    <property type="match status" value="1"/>
</dbReference>
<dbReference type="Gene3D" id="1.20.5.170">
    <property type="match status" value="1"/>
</dbReference>
<keyword evidence="6" id="KW-0539">Nucleus</keyword>
<dbReference type="PANTHER" id="PTHR11988">
    <property type="entry name" value="THYROTROPH EMBRYONIC FACTOR RELATED"/>
    <property type="match status" value="1"/>
</dbReference>
<evidence type="ECO:0000256" key="4">
    <source>
        <dbReference type="ARBA" id="ARBA00023125"/>
    </source>
</evidence>
<evidence type="ECO:0000256" key="1">
    <source>
        <dbReference type="ARBA" id="ARBA00004123"/>
    </source>
</evidence>
<keyword evidence="5" id="KW-0804">Transcription</keyword>
<comment type="similarity">
    <text evidence="2">Belongs to the bZIP family. NFIL3 subfamily.</text>
</comment>
<keyword evidence="10" id="KW-1185">Reference proteome</keyword>
<dbReference type="STRING" id="451379.A0A0N5AZ58"/>
<dbReference type="AlphaFoldDB" id="A0A0N5AZ58"/>
<evidence type="ECO:0000259" key="9">
    <source>
        <dbReference type="PROSITE" id="PS50217"/>
    </source>
</evidence>
<dbReference type="GO" id="GO:0000981">
    <property type="term" value="F:DNA-binding transcription factor activity, RNA polymerase II-specific"/>
    <property type="evidence" value="ECO:0007669"/>
    <property type="project" value="TreeGrafter"/>
</dbReference>
<keyword evidence="3" id="KW-0805">Transcription regulation</keyword>
<dbReference type="SUPFAM" id="SSF57959">
    <property type="entry name" value="Leucine zipper domain"/>
    <property type="match status" value="1"/>
</dbReference>
<evidence type="ECO:0000313" key="11">
    <source>
        <dbReference type="WBParaSite" id="SMUV_0001027601-mRNA-1"/>
    </source>
</evidence>
<evidence type="ECO:0000313" key="10">
    <source>
        <dbReference type="Proteomes" id="UP000046393"/>
    </source>
</evidence>
<evidence type="ECO:0000256" key="5">
    <source>
        <dbReference type="ARBA" id="ARBA00023163"/>
    </source>
</evidence>
<keyword evidence="7" id="KW-0175">Coiled coil</keyword>
<evidence type="ECO:0000256" key="3">
    <source>
        <dbReference type="ARBA" id="ARBA00023015"/>
    </source>
</evidence>
<dbReference type="Proteomes" id="UP000046393">
    <property type="component" value="Unplaced"/>
</dbReference>
<dbReference type="WBParaSite" id="SMUV_0001027601-mRNA-1">
    <property type="protein sequence ID" value="SMUV_0001027601-mRNA-1"/>
    <property type="gene ID" value="SMUV_0001027601"/>
</dbReference>
<feature type="compositionally biased region" description="Low complexity" evidence="8">
    <location>
        <begin position="90"/>
        <end position="102"/>
    </location>
</feature>
<feature type="domain" description="BZIP" evidence="9">
    <location>
        <begin position="130"/>
        <end position="187"/>
    </location>
</feature>
<organism evidence="10 11">
    <name type="scientific">Syphacia muris</name>
    <dbReference type="NCBI Taxonomy" id="451379"/>
    <lineage>
        <taxon>Eukaryota</taxon>
        <taxon>Metazoa</taxon>
        <taxon>Ecdysozoa</taxon>
        <taxon>Nematoda</taxon>
        <taxon>Chromadorea</taxon>
        <taxon>Rhabditida</taxon>
        <taxon>Spirurina</taxon>
        <taxon>Oxyuridomorpha</taxon>
        <taxon>Oxyuroidea</taxon>
        <taxon>Oxyuridae</taxon>
        <taxon>Syphacia</taxon>
    </lineage>
</organism>
<evidence type="ECO:0000256" key="6">
    <source>
        <dbReference type="ARBA" id="ARBA00023242"/>
    </source>
</evidence>
<dbReference type="InterPro" id="IPR046347">
    <property type="entry name" value="bZIP_sf"/>
</dbReference>
<dbReference type="CDD" id="cd14695">
    <property type="entry name" value="bZIP_HLF"/>
    <property type="match status" value="1"/>
</dbReference>
<dbReference type="InterPro" id="IPR040223">
    <property type="entry name" value="PAR_bZIP"/>
</dbReference>
<dbReference type="PROSITE" id="PS50217">
    <property type="entry name" value="BZIP"/>
    <property type="match status" value="1"/>
</dbReference>
<name>A0A0N5AZ58_9BILA</name>
<dbReference type="InterPro" id="IPR004827">
    <property type="entry name" value="bZIP"/>
</dbReference>
<reference evidence="11" key="1">
    <citation type="submission" date="2017-02" db="UniProtKB">
        <authorList>
            <consortium name="WormBaseParasite"/>
        </authorList>
    </citation>
    <scope>IDENTIFICATION</scope>
</reference>
<feature type="region of interest" description="Disordered" evidence="8">
    <location>
        <begin position="245"/>
        <end position="264"/>
    </location>
</feature>
<feature type="region of interest" description="Disordered" evidence="8">
    <location>
        <begin position="90"/>
        <end position="112"/>
    </location>
</feature>
<evidence type="ECO:0000256" key="7">
    <source>
        <dbReference type="SAM" id="Coils"/>
    </source>
</evidence>
<protein>
    <submittedName>
        <fullName evidence="11">BZIP domain-containing protein</fullName>
    </submittedName>
</protein>
<sequence length="264" mass="29052">MTSLPHTFPQLSTKSLPASAYYLANYGMPHFSHTSLISSLTNPFIPSNILTLLKDELSNEKLASLKAPQLYDTASVNSFVSNLDFSNKSEQASSAQVTSSTSDTEAPSKSRNVIVKNEQIRKKKKELIKDDAYWERRRKNNDAAKRSRDSRRQKEDEVAIRAAVLEQENIQLRIEVERLKAETERLRMLMITPALLSSTPLSISANPEALLNTTIIRQPETSAASFISSPTSSSSTLLLSSSASSTNSLLSSSSPTSSILSQHC</sequence>
<proteinExistence type="inferred from homology"/>
<dbReference type="GO" id="GO:0005634">
    <property type="term" value="C:nucleus"/>
    <property type="evidence" value="ECO:0007669"/>
    <property type="project" value="UniProtKB-SubCell"/>
</dbReference>
<dbReference type="Pfam" id="PF07716">
    <property type="entry name" value="bZIP_2"/>
    <property type="match status" value="1"/>
</dbReference>